<sequence length="412" mass="44050">MRSLGSNELHLAADAKVGLLGVKSLHDMPTLMHGEGMDIPHKSNHRFNGHASNNNGYGNGGQVRVINLQNNNFGNDQPRISFGNNDKSTQVIHIPHSGYKQGFNTDYSRPREHFIKGNRPQQIHRDFETITNEISRYLSSESHRGNTFNHGDKYGPEFSFRMPLQKDGGGKLILTYGPVDLGPAPVPSSFTGPSVDIPPPEPLQGPVIPGPDFGPGPGFGPGLNAFDGQSNQNWGINAPNFPGPNFANGDQLGPQNVANQDFSIDLSQTGNAWGNQGWSQEQGPSGWEQGWNQQGWNQQGVFPGGGQAGLFPGFGQQGGAPGFNQNQAAAAQQQDFNQPFGNQNLGTGGPLPNIATLNSPENFQSRFLGTGVQAPVEPLGPTMTKSDVNVDTIKPILPGDVAKGPVPLNNAF</sequence>
<dbReference type="AlphaFoldDB" id="A0A6J8E8N2"/>
<protein>
    <submittedName>
        <fullName evidence="2">Uncharacterized protein</fullName>
    </submittedName>
</protein>
<dbReference type="EMBL" id="CACVKT020008653">
    <property type="protein sequence ID" value="CAC5416508.1"/>
    <property type="molecule type" value="Genomic_DNA"/>
</dbReference>
<evidence type="ECO:0000313" key="2">
    <source>
        <dbReference type="EMBL" id="CAC5416508.1"/>
    </source>
</evidence>
<gene>
    <name evidence="2" type="ORF">MCOR_49113</name>
</gene>
<organism evidence="2 3">
    <name type="scientific">Mytilus coruscus</name>
    <name type="common">Sea mussel</name>
    <dbReference type="NCBI Taxonomy" id="42192"/>
    <lineage>
        <taxon>Eukaryota</taxon>
        <taxon>Metazoa</taxon>
        <taxon>Spiralia</taxon>
        <taxon>Lophotrochozoa</taxon>
        <taxon>Mollusca</taxon>
        <taxon>Bivalvia</taxon>
        <taxon>Autobranchia</taxon>
        <taxon>Pteriomorphia</taxon>
        <taxon>Mytilida</taxon>
        <taxon>Mytiloidea</taxon>
        <taxon>Mytilidae</taxon>
        <taxon>Mytilinae</taxon>
        <taxon>Mytilus</taxon>
    </lineage>
</organism>
<feature type="region of interest" description="Disordered" evidence="1">
    <location>
        <begin position="225"/>
        <end position="301"/>
    </location>
</feature>
<feature type="compositionally biased region" description="Polar residues" evidence="1">
    <location>
        <begin position="253"/>
        <end position="283"/>
    </location>
</feature>
<dbReference type="Proteomes" id="UP000507470">
    <property type="component" value="Unassembled WGS sequence"/>
</dbReference>
<feature type="compositionally biased region" description="Low complexity" evidence="1">
    <location>
        <begin position="237"/>
        <end position="249"/>
    </location>
</feature>
<accession>A0A6J8E8N2</accession>
<evidence type="ECO:0000256" key="1">
    <source>
        <dbReference type="SAM" id="MobiDB-lite"/>
    </source>
</evidence>
<evidence type="ECO:0000313" key="3">
    <source>
        <dbReference type="Proteomes" id="UP000507470"/>
    </source>
</evidence>
<keyword evidence="3" id="KW-1185">Reference proteome</keyword>
<dbReference type="OrthoDB" id="6135183at2759"/>
<name>A0A6J8E8N2_MYTCO</name>
<feature type="compositionally biased region" description="Low complexity" evidence="1">
    <location>
        <begin position="286"/>
        <end position="300"/>
    </location>
</feature>
<proteinExistence type="predicted"/>
<reference evidence="2 3" key="1">
    <citation type="submission" date="2020-06" db="EMBL/GenBank/DDBJ databases">
        <authorList>
            <person name="Li R."/>
            <person name="Bekaert M."/>
        </authorList>
    </citation>
    <scope>NUCLEOTIDE SEQUENCE [LARGE SCALE GENOMIC DNA]</scope>
    <source>
        <strain evidence="3">wild</strain>
    </source>
</reference>